<name>A0ABT1J284_9ACTN</name>
<feature type="domain" description="Activator of Hsp90 ATPase homologue 1/2-like C-terminal" evidence="2">
    <location>
        <begin position="34"/>
        <end position="144"/>
    </location>
</feature>
<sequence>MDTTEEIAAIHREVGTREVGGERARRVLLRRAYDAPAERVWAAVTDPERIGRWFLPVGGDLRQGGHYQLEGNAGGGILRCEAPSLLRIGWVMGDAAAFSEVELRLTRQGAERTVFELDHVAVVPPAMWEQYGPGAVGVGWDLTLLGLGLFLAGRPVAPAEAAAWQDTDEARDFITRSSAAWGAAHLAAGAGPEAAAASVAATTAFYAPPRPA</sequence>
<evidence type="ECO:0000313" key="3">
    <source>
        <dbReference type="EMBL" id="MCP2311191.1"/>
    </source>
</evidence>
<dbReference type="EMBL" id="JAMZDX010000004">
    <property type="protein sequence ID" value="MCP2311191.1"/>
    <property type="molecule type" value="Genomic_DNA"/>
</dbReference>
<comment type="caution">
    <text evidence="3">The sequence shown here is derived from an EMBL/GenBank/DDBJ whole genome shotgun (WGS) entry which is preliminary data.</text>
</comment>
<dbReference type="SUPFAM" id="SSF55961">
    <property type="entry name" value="Bet v1-like"/>
    <property type="match status" value="1"/>
</dbReference>
<evidence type="ECO:0000259" key="2">
    <source>
        <dbReference type="Pfam" id="PF08327"/>
    </source>
</evidence>
<proteinExistence type="inferred from homology"/>
<reference evidence="3 4" key="1">
    <citation type="submission" date="2022-06" db="EMBL/GenBank/DDBJ databases">
        <title>Sequencing the genomes of 1000 actinobacteria strains.</title>
        <authorList>
            <person name="Klenk H.-P."/>
        </authorList>
    </citation>
    <scope>NUCLEOTIDE SEQUENCE [LARGE SCALE GENOMIC DNA]</scope>
    <source>
        <strain evidence="3 4">DSM 41656</strain>
    </source>
</reference>
<keyword evidence="4" id="KW-1185">Reference proteome</keyword>
<organism evidence="3 4">
    <name type="scientific">Kitasatospora paracochleata</name>
    <dbReference type="NCBI Taxonomy" id="58354"/>
    <lineage>
        <taxon>Bacteria</taxon>
        <taxon>Bacillati</taxon>
        <taxon>Actinomycetota</taxon>
        <taxon>Actinomycetes</taxon>
        <taxon>Kitasatosporales</taxon>
        <taxon>Streptomycetaceae</taxon>
        <taxon>Kitasatospora</taxon>
    </lineage>
</organism>
<gene>
    <name evidence="3" type="ORF">FHR36_004354</name>
</gene>
<dbReference type="InterPro" id="IPR013538">
    <property type="entry name" value="ASHA1/2-like_C"/>
</dbReference>
<comment type="similarity">
    <text evidence="1">Belongs to the AHA1 family.</text>
</comment>
<evidence type="ECO:0000256" key="1">
    <source>
        <dbReference type="ARBA" id="ARBA00006817"/>
    </source>
</evidence>
<accession>A0ABT1J284</accession>
<dbReference type="InterPro" id="IPR023393">
    <property type="entry name" value="START-like_dom_sf"/>
</dbReference>
<dbReference type="RefSeq" id="WP_253799825.1">
    <property type="nucleotide sequence ID" value="NZ_BAAAUB010000071.1"/>
</dbReference>
<dbReference type="Proteomes" id="UP001206483">
    <property type="component" value="Unassembled WGS sequence"/>
</dbReference>
<dbReference type="Pfam" id="PF08327">
    <property type="entry name" value="AHSA1"/>
    <property type="match status" value="1"/>
</dbReference>
<dbReference type="Gene3D" id="3.30.530.20">
    <property type="match status" value="1"/>
</dbReference>
<protein>
    <submittedName>
        <fullName evidence="3">Uncharacterized protein YndB with AHSA1/START domain</fullName>
    </submittedName>
</protein>
<evidence type="ECO:0000313" key="4">
    <source>
        <dbReference type="Proteomes" id="UP001206483"/>
    </source>
</evidence>